<feature type="transmembrane region" description="Helical" evidence="1">
    <location>
        <begin position="98"/>
        <end position="115"/>
    </location>
</feature>
<feature type="transmembrane region" description="Helical" evidence="1">
    <location>
        <begin position="121"/>
        <end position="139"/>
    </location>
</feature>
<evidence type="ECO:0000256" key="1">
    <source>
        <dbReference type="SAM" id="Phobius"/>
    </source>
</evidence>
<reference evidence="3" key="1">
    <citation type="submission" date="2016-01" db="EMBL/GenBank/DDBJ databases">
        <authorList>
            <person name="Peeters Charlotte."/>
        </authorList>
    </citation>
    <scope>NUCLEOTIDE SEQUENCE [LARGE SCALE GENOMIC DNA]</scope>
</reference>
<evidence type="ECO:0008006" key="4">
    <source>
        <dbReference type="Google" id="ProtNLM"/>
    </source>
</evidence>
<feature type="transmembrane region" description="Helical" evidence="1">
    <location>
        <begin position="351"/>
        <end position="374"/>
    </location>
</feature>
<dbReference type="AlphaFoldDB" id="A0A158C4B9"/>
<organism evidence="2 3">
    <name type="scientific">Caballeronia temeraria</name>
    <dbReference type="NCBI Taxonomy" id="1777137"/>
    <lineage>
        <taxon>Bacteria</taxon>
        <taxon>Pseudomonadati</taxon>
        <taxon>Pseudomonadota</taxon>
        <taxon>Betaproteobacteria</taxon>
        <taxon>Burkholderiales</taxon>
        <taxon>Burkholderiaceae</taxon>
        <taxon>Caballeronia</taxon>
    </lineage>
</organism>
<feature type="transmembrane region" description="Helical" evidence="1">
    <location>
        <begin position="12"/>
        <end position="32"/>
    </location>
</feature>
<dbReference type="RefSeq" id="WP_157696201.1">
    <property type="nucleotide sequence ID" value="NZ_FCOI02000019.1"/>
</dbReference>
<dbReference type="STRING" id="1777137.AWB76_05009"/>
<proteinExistence type="predicted"/>
<feature type="transmembrane region" description="Helical" evidence="1">
    <location>
        <begin position="187"/>
        <end position="211"/>
    </location>
</feature>
<protein>
    <recommendedName>
        <fullName evidence="4">Glycosyltransferase RgtA/B/C/D-like domain-containing protein</fullName>
    </recommendedName>
</protein>
<feature type="transmembrane region" description="Helical" evidence="1">
    <location>
        <begin position="386"/>
        <end position="405"/>
    </location>
</feature>
<keyword evidence="1" id="KW-0472">Membrane</keyword>
<feature type="transmembrane region" description="Helical" evidence="1">
    <location>
        <begin position="218"/>
        <end position="238"/>
    </location>
</feature>
<feature type="transmembrane region" description="Helical" evidence="1">
    <location>
        <begin position="293"/>
        <end position="312"/>
    </location>
</feature>
<feature type="transmembrane region" description="Helical" evidence="1">
    <location>
        <begin position="70"/>
        <end position="91"/>
    </location>
</feature>
<dbReference type="Proteomes" id="UP000054624">
    <property type="component" value="Unassembled WGS sequence"/>
</dbReference>
<evidence type="ECO:0000313" key="2">
    <source>
        <dbReference type="EMBL" id="SAK76397.1"/>
    </source>
</evidence>
<dbReference type="EMBL" id="FCOI02000019">
    <property type="protein sequence ID" value="SAK76397.1"/>
    <property type="molecule type" value="Genomic_DNA"/>
</dbReference>
<evidence type="ECO:0000313" key="3">
    <source>
        <dbReference type="Proteomes" id="UP000054624"/>
    </source>
</evidence>
<keyword evidence="1" id="KW-0812">Transmembrane</keyword>
<dbReference type="OrthoDB" id="8976893at2"/>
<feature type="transmembrane region" description="Helical" evidence="1">
    <location>
        <begin position="319"/>
        <end position="339"/>
    </location>
</feature>
<accession>A0A158C4B9</accession>
<keyword evidence="3" id="KW-1185">Reference proteome</keyword>
<feature type="transmembrane region" description="Helical" evidence="1">
    <location>
        <begin position="151"/>
        <end position="167"/>
    </location>
</feature>
<name>A0A158C4B9_9BURK</name>
<keyword evidence="1" id="KW-1133">Transmembrane helix</keyword>
<gene>
    <name evidence="2" type="ORF">AWB76_05009</name>
</gene>
<sequence length="689" mass="75964">MTSRFPSGLRFAAALASAAFALIIVWMLVLLWRYALVAPPSFDGAMNLNTAQSLLHGTGYGFFYDRFFGFPAQTDGPFILPAALAFWIGGVRPFTTQVVNLVYVFALVIVIVTLLRRLNVSLWLALFAVTGCLMTPGFAEFSMNGYGEIPMLVWFIGGLIVLLPTGPDSGLSDRRLFAAGLLFGVSYLTKVVALVCIAPAVLVLGCVILAQPRRWTRLFALAAGFVLPIVVWEVFRLIQLRHLHDYVDWWRYQLAQIRSQSGAKRTGAVHHGRIESGLLHLKALSEMSGVPPVALAALIVVPIVLGVLLAINRSTPTRVRLGIGVLSVVCGLYFFWWLFITPEAYLWLRRIIAGLLLLQCLLAAMLVATYARVASVFANWKARREVLPAVAAAALAFAVFGQISLMRTGEFISNPPQPPGYALQMLRVAQDVKALPANATLFGTGWWQSPVIALFSGRHFMNLEHWPVDRINSVPVKFLVTDIYSQGIAESTIQGVLDRASYVPVMKSDGGSIYRLGAVRPYVPFTTKDENPANLSSSLDFSRADYDARRGIYQREGDRDAWMSPDAAVLLKRKHQDTVRIGIEVTPELIRDVGPHYPVLEISSPGCLDRKADLTESGVHTFVLSLDCPGSDEDKPLEIDFHVDRHVPFIPQIDSDNRQRSVRLRYVRLEADAVAPAAQTLAPQPAAQD</sequence>